<feature type="transmembrane region" description="Helical" evidence="6">
    <location>
        <begin position="270"/>
        <end position="288"/>
    </location>
</feature>
<dbReference type="InterPro" id="IPR036259">
    <property type="entry name" value="MFS_trans_sf"/>
</dbReference>
<evidence type="ECO:0000256" key="1">
    <source>
        <dbReference type="ARBA" id="ARBA00004651"/>
    </source>
</evidence>
<feature type="transmembrane region" description="Helical" evidence="6">
    <location>
        <begin position="294"/>
        <end position="313"/>
    </location>
</feature>
<dbReference type="Pfam" id="PF07690">
    <property type="entry name" value="MFS_1"/>
    <property type="match status" value="1"/>
</dbReference>
<keyword evidence="4 6" id="KW-0472">Membrane</keyword>
<comment type="subcellular location">
    <subcellularLocation>
        <location evidence="1">Cell membrane</location>
        <topology evidence="1">Multi-pass membrane protein</topology>
    </subcellularLocation>
</comment>
<protein>
    <submittedName>
        <fullName evidence="8">MFS transporter</fullName>
    </submittedName>
</protein>
<feature type="transmembrane region" description="Helical" evidence="6">
    <location>
        <begin position="133"/>
        <end position="152"/>
    </location>
</feature>
<dbReference type="SUPFAM" id="SSF103473">
    <property type="entry name" value="MFS general substrate transporter"/>
    <property type="match status" value="1"/>
</dbReference>
<feature type="domain" description="Major facilitator superfamily (MFS) profile" evidence="7">
    <location>
        <begin position="1"/>
        <end position="381"/>
    </location>
</feature>
<dbReference type="InterPro" id="IPR051788">
    <property type="entry name" value="MFS_Transporter"/>
</dbReference>
<feature type="transmembrane region" description="Helical" evidence="6">
    <location>
        <begin position="348"/>
        <end position="373"/>
    </location>
</feature>
<sequence length="405" mass="40653">MRRARRATTVVFFLHAAVYTTWVPRIPEVKDSLGLDNDSLTLVFTGVAVGPLLTIPPTGHACRRFGSRPVVRVALAVYGVSLALPALAPGLAELFCAMVLLSAANSTLAVAMNTHGVTVQAQLDRPVFASLHAANSFGGLAGSGLGTLAAAAEVAPKAHLGVAAALSTLTGVVVTRGLLPASADDRRHPAGIGGRARARVPASVVGLGLLALCVFLTESAVTNWSTVYFTDELDAPAAVASVAFTVFAAAMGAGRLVADRLAERFGAVRTVRWGALTATAGIGLAVVLENTAAAIVGLGILGAGIAATVPAAMRAAGENPDVPRAVGIATVSMIGYLGFLAGPSAFGLLAGVVGLSVAFGLLGALAATAAALAGSVSGPNSRKGFHETGGSTRTRRPGPAPRHRS</sequence>
<evidence type="ECO:0000313" key="8">
    <source>
        <dbReference type="EMBL" id="MBC2900815.1"/>
    </source>
</evidence>
<accession>A0A7X1IZL0</accession>
<dbReference type="GO" id="GO:0005886">
    <property type="term" value="C:plasma membrane"/>
    <property type="evidence" value="ECO:0007669"/>
    <property type="project" value="UniProtKB-SubCell"/>
</dbReference>
<feature type="transmembrane region" description="Helical" evidence="6">
    <location>
        <begin position="158"/>
        <end position="179"/>
    </location>
</feature>
<feature type="region of interest" description="Disordered" evidence="5">
    <location>
        <begin position="375"/>
        <end position="405"/>
    </location>
</feature>
<organism evidence="8 9">
    <name type="scientific">Streptomyces cupreus</name>
    <dbReference type="NCBI Taxonomy" id="2759956"/>
    <lineage>
        <taxon>Bacteria</taxon>
        <taxon>Bacillati</taxon>
        <taxon>Actinomycetota</taxon>
        <taxon>Actinomycetes</taxon>
        <taxon>Kitasatosporales</taxon>
        <taxon>Streptomycetaceae</taxon>
        <taxon>Streptomyces</taxon>
    </lineage>
</organism>
<dbReference type="RefSeq" id="WP_186280721.1">
    <property type="nucleotide sequence ID" value="NZ_JACMSF010000003.1"/>
</dbReference>
<evidence type="ECO:0000313" key="9">
    <source>
        <dbReference type="Proteomes" id="UP000584670"/>
    </source>
</evidence>
<feature type="transmembrane region" description="Helical" evidence="6">
    <location>
        <begin position="39"/>
        <end position="58"/>
    </location>
</feature>
<dbReference type="CDD" id="cd17393">
    <property type="entry name" value="MFS_MosC_like"/>
    <property type="match status" value="1"/>
</dbReference>
<proteinExistence type="predicted"/>
<keyword evidence="3 6" id="KW-1133">Transmembrane helix</keyword>
<feature type="transmembrane region" description="Helical" evidence="6">
    <location>
        <begin position="200"/>
        <end position="217"/>
    </location>
</feature>
<dbReference type="PANTHER" id="PTHR23514:SF13">
    <property type="entry name" value="INNER MEMBRANE PROTEIN YBJJ"/>
    <property type="match status" value="1"/>
</dbReference>
<evidence type="ECO:0000256" key="4">
    <source>
        <dbReference type="ARBA" id="ARBA00023136"/>
    </source>
</evidence>
<feature type="transmembrane region" description="Helical" evidence="6">
    <location>
        <begin position="325"/>
        <end position="342"/>
    </location>
</feature>
<dbReference type="InterPro" id="IPR020846">
    <property type="entry name" value="MFS_dom"/>
</dbReference>
<dbReference type="GO" id="GO:0022857">
    <property type="term" value="F:transmembrane transporter activity"/>
    <property type="evidence" value="ECO:0007669"/>
    <property type="project" value="InterPro"/>
</dbReference>
<feature type="transmembrane region" description="Helical" evidence="6">
    <location>
        <begin position="70"/>
        <end position="88"/>
    </location>
</feature>
<feature type="compositionally biased region" description="Basic residues" evidence="5">
    <location>
        <begin position="393"/>
        <end position="405"/>
    </location>
</feature>
<evidence type="ECO:0000256" key="5">
    <source>
        <dbReference type="SAM" id="MobiDB-lite"/>
    </source>
</evidence>
<dbReference type="PANTHER" id="PTHR23514">
    <property type="entry name" value="BYPASS OF STOP CODON PROTEIN 6"/>
    <property type="match status" value="1"/>
</dbReference>
<name>A0A7X1IZL0_9ACTN</name>
<dbReference type="InterPro" id="IPR011701">
    <property type="entry name" value="MFS"/>
</dbReference>
<dbReference type="Proteomes" id="UP000584670">
    <property type="component" value="Unassembled WGS sequence"/>
</dbReference>
<comment type="caution">
    <text evidence="8">The sequence shown here is derived from an EMBL/GenBank/DDBJ whole genome shotgun (WGS) entry which is preliminary data.</text>
</comment>
<dbReference type="Gene3D" id="1.20.1250.20">
    <property type="entry name" value="MFS general substrate transporter like domains"/>
    <property type="match status" value="2"/>
</dbReference>
<keyword evidence="2 6" id="KW-0812">Transmembrane</keyword>
<evidence type="ECO:0000256" key="2">
    <source>
        <dbReference type="ARBA" id="ARBA00022692"/>
    </source>
</evidence>
<feature type="transmembrane region" description="Helical" evidence="6">
    <location>
        <begin position="94"/>
        <end position="112"/>
    </location>
</feature>
<feature type="transmembrane region" description="Helical" evidence="6">
    <location>
        <begin position="237"/>
        <end position="258"/>
    </location>
</feature>
<evidence type="ECO:0000256" key="6">
    <source>
        <dbReference type="SAM" id="Phobius"/>
    </source>
</evidence>
<gene>
    <name evidence="8" type="ORF">H4N64_04200</name>
</gene>
<reference evidence="8 9" key="1">
    <citation type="submission" date="2020-08" db="EMBL/GenBank/DDBJ databases">
        <title>Streptomyces sp. PSKA01 genome sequencing and assembly.</title>
        <authorList>
            <person name="Mandal S."/>
            <person name="Maiti P.K."/>
            <person name="Das P."/>
        </authorList>
    </citation>
    <scope>NUCLEOTIDE SEQUENCE [LARGE SCALE GENOMIC DNA]</scope>
    <source>
        <strain evidence="8 9">PSKA01</strain>
    </source>
</reference>
<dbReference type="PROSITE" id="PS50850">
    <property type="entry name" value="MFS"/>
    <property type="match status" value="1"/>
</dbReference>
<dbReference type="AlphaFoldDB" id="A0A7X1IZL0"/>
<evidence type="ECO:0000259" key="7">
    <source>
        <dbReference type="PROSITE" id="PS50850"/>
    </source>
</evidence>
<keyword evidence="9" id="KW-1185">Reference proteome</keyword>
<dbReference type="EMBL" id="JACMSF010000003">
    <property type="protein sequence ID" value="MBC2900815.1"/>
    <property type="molecule type" value="Genomic_DNA"/>
</dbReference>
<evidence type="ECO:0000256" key="3">
    <source>
        <dbReference type="ARBA" id="ARBA00022989"/>
    </source>
</evidence>